<gene>
    <name evidence="1" type="ORF">METZ01_LOCUS108673</name>
</gene>
<sequence>MYKDEVALIKQPVSWTLERDQNTITWDLLPVGIIKDSPFLSLDNARVKMQRLNQDVFRFSDRLFDFLGQTIDVELINGKGMSGKLVEVNDKTITLQRRRSVISFNRDRIDYINASGLMENIVFKPSLNWSIANEDGLNSIQGDLIYLSKGFDWDAIYRLILDESGNEADFLAEAYILNKSNLNFMNVTLQLVEGKLKRNGYVNTPPIMMRANPKEIDGFDEEQLGDYHIYYLGEKINLLARESITTRLYPSKTISFEKTYLFENDERRQKEEPLAIEYKIANTNENNLGVPLPKGKIQLFQTSNNGNIEFVGEDEIRQVPKGETATIISGRAFDVIGKRSVLNYNRQKKSEESSISIKVTNILPLKIKVRLIEHIYGDWVVRDASTNYRKEDASTIHFPITIPANGSQTVTYTYRKEWK</sequence>
<dbReference type="PANTHER" id="PTHR38075">
    <property type="entry name" value="DUF4139 DOMAIN-CONTAINING PROTEIN"/>
    <property type="match status" value="1"/>
</dbReference>
<organism evidence="1">
    <name type="scientific">marine metagenome</name>
    <dbReference type="NCBI Taxonomy" id="408172"/>
    <lineage>
        <taxon>unclassified sequences</taxon>
        <taxon>metagenomes</taxon>
        <taxon>ecological metagenomes</taxon>
    </lineage>
</organism>
<evidence type="ECO:0000313" key="1">
    <source>
        <dbReference type="EMBL" id="SVA55819.1"/>
    </source>
</evidence>
<dbReference type="AlphaFoldDB" id="A0A381WTH2"/>
<accession>A0A381WTH2</accession>
<dbReference type="PANTHER" id="PTHR38075:SF1">
    <property type="entry name" value="DUF4139 DOMAIN-CONTAINING PROTEIN"/>
    <property type="match status" value="1"/>
</dbReference>
<evidence type="ECO:0008006" key="2">
    <source>
        <dbReference type="Google" id="ProtNLM"/>
    </source>
</evidence>
<protein>
    <recommendedName>
        <fullName evidence="2">DUF4139 domain-containing protein</fullName>
    </recommendedName>
</protein>
<proteinExistence type="predicted"/>
<reference evidence="1" key="1">
    <citation type="submission" date="2018-05" db="EMBL/GenBank/DDBJ databases">
        <authorList>
            <person name="Lanie J.A."/>
            <person name="Ng W.-L."/>
            <person name="Kazmierczak K.M."/>
            <person name="Andrzejewski T.M."/>
            <person name="Davidsen T.M."/>
            <person name="Wayne K.J."/>
            <person name="Tettelin H."/>
            <person name="Glass J.I."/>
            <person name="Rusch D."/>
            <person name="Podicherti R."/>
            <person name="Tsui H.-C.T."/>
            <person name="Winkler M.E."/>
        </authorList>
    </citation>
    <scope>NUCLEOTIDE SEQUENCE</scope>
</reference>
<name>A0A381WTH2_9ZZZZ</name>
<dbReference type="EMBL" id="UINC01012835">
    <property type="protein sequence ID" value="SVA55819.1"/>
    <property type="molecule type" value="Genomic_DNA"/>
</dbReference>